<dbReference type="Pfam" id="PF22679">
    <property type="entry name" value="T1R_D3-like"/>
    <property type="match status" value="1"/>
</dbReference>
<dbReference type="SMART" id="SM00487">
    <property type="entry name" value="DEXDc"/>
    <property type="match status" value="1"/>
</dbReference>
<proteinExistence type="predicted"/>
<reference evidence="3 4" key="1">
    <citation type="submission" date="2020-12" db="EMBL/GenBank/DDBJ databases">
        <title>Draft genome sequences of nine environmental bacterial isolates colonizing plastic.</title>
        <authorList>
            <person name="Borre I."/>
            <person name="Sonnenschein E.C."/>
        </authorList>
    </citation>
    <scope>NUCLEOTIDE SEQUENCE [LARGE SCALE GENOMIC DNA]</scope>
    <source>
        <strain evidence="3 4">IB30</strain>
    </source>
</reference>
<dbReference type="EMBL" id="JAEILT010000004">
    <property type="protein sequence ID" value="MBJ2135541.1"/>
    <property type="molecule type" value="Genomic_DNA"/>
</dbReference>
<feature type="region of interest" description="Disordered" evidence="1">
    <location>
        <begin position="493"/>
        <end position="512"/>
    </location>
</feature>
<dbReference type="InterPro" id="IPR007409">
    <property type="entry name" value="Restrct_endonuc_type1_HsdR_N"/>
</dbReference>
<dbReference type="PANTHER" id="PTHR42927">
    <property type="entry name" value="HELICASE SUPERFAMILY 1 AND 2 DOMAIN-CONTAINING PROTEIN"/>
    <property type="match status" value="1"/>
</dbReference>
<organism evidence="3 4">
    <name type="scientific">Paraglaciecola chathamensis</name>
    <dbReference type="NCBI Taxonomy" id="368405"/>
    <lineage>
        <taxon>Bacteria</taxon>
        <taxon>Pseudomonadati</taxon>
        <taxon>Pseudomonadota</taxon>
        <taxon>Gammaproteobacteria</taxon>
        <taxon>Alteromonadales</taxon>
        <taxon>Alteromonadaceae</taxon>
        <taxon>Paraglaciecola</taxon>
    </lineage>
</organism>
<dbReference type="Pfam" id="PF04313">
    <property type="entry name" value="HSDR_N"/>
    <property type="match status" value="1"/>
</dbReference>
<dbReference type="Gene3D" id="3.40.50.300">
    <property type="entry name" value="P-loop containing nucleotide triphosphate hydrolases"/>
    <property type="match status" value="2"/>
</dbReference>
<dbReference type="Pfam" id="PF18766">
    <property type="entry name" value="SWI2_SNF2"/>
    <property type="match status" value="1"/>
</dbReference>
<keyword evidence="3" id="KW-0255">Endonuclease</keyword>
<evidence type="ECO:0000259" key="2">
    <source>
        <dbReference type="SMART" id="SM00487"/>
    </source>
</evidence>
<accession>A0ABS0WAQ8</accession>
<keyword evidence="3" id="KW-0378">Hydrolase</keyword>
<feature type="compositionally biased region" description="Polar residues" evidence="1">
    <location>
        <begin position="498"/>
        <end position="507"/>
    </location>
</feature>
<dbReference type="RefSeq" id="WP_198823704.1">
    <property type="nucleotide sequence ID" value="NZ_JAEILT010000004.1"/>
</dbReference>
<evidence type="ECO:0000313" key="4">
    <source>
        <dbReference type="Proteomes" id="UP000649232"/>
    </source>
</evidence>
<keyword evidence="3" id="KW-0540">Nuclease</keyword>
<evidence type="ECO:0000313" key="3">
    <source>
        <dbReference type="EMBL" id="MBJ2135541.1"/>
    </source>
</evidence>
<dbReference type="InterPro" id="IPR014001">
    <property type="entry name" value="Helicase_ATP-bd"/>
</dbReference>
<gene>
    <name evidence="3" type="ORF">JEU11_03665</name>
</gene>
<dbReference type="InterPro" id="IPR027417">
    <property type="entry name" value="P-loop_NTPase"/>
</dbReference>
<sequence>MAAHHEVHLETYITKKLVENGWVEGTPNAYDRHLALYPEDVITWVQKTQSDAWKKIQSIHGDNADKSLLDRLVRAMNAKSGGTMKVFRDGFSVAGAGTIAMSQRAPEDKNNPKVVARYSKNILRVVRQVKYNPTREWEIDLVFFINGLPVATVELKTDFTQSIDNAIKQYKDDRLPQDPISKKAEPLLTFKRGAVVHFAMSDSEIAMTTQLAGQDTFFLPFNKGNHGHAGNAARDDGEYPVAYFWEEICQRDTWLRIFSSFVYVETKDKVDKLGRPYKSETQIFPRYHQLEAVNNMVADVRRNGAGHQYLFEHSAGSGKTNTIAWTAHDLIRLRKEDGTAHFNSVIIVTDRNVLDAQLQEAVQQLDHQYGVIEAIDRKTSTKPKSQQLADAMRNGVPIIVVTIQTFPFAMEAIITDMSLKDRNFAVIIDEAHTSQTGSTAQGLRAALSLESKDILEEMTTEELLLEIQKSRVQPKNVSHFAFTATPKSATKTLFGRVPNSNELPSSENKPESFHVYTQRQAIEEGFILDVLQNYTPYQQAFSIGQKGVSDKRVDKKIANRELARWKSLEPASIVQKVEFIMNHFHQNVQGLLNGEAKAMVVTSGRPQAVKYKLALDKYIQKKELVGLKALVAFSGKVDGKLLGKGDGSYGIEHDKEYTEYNLNPDMGSQDLRNLFEQHAYRVMIVANKFQTGFNQPKLVAMYIDKKISGVEAVQTLSRLNRTYPGKDQTFIIDFANEPQTIIDAFKSYDEGAELADVQDPNVVYDIRDLLDEVNIYNTQDLEDYKKASEKALIGNTNDESLHRKMYTATQRASDVYNAKFKSLTDAIRSYENAFDVAHKAGDKKAEDIAESKRSELTKEREVLNRFKSNLGRFVRVYSYVSQLLEMSDADLENFAGFAKLLAKRLNGISPEQIDLSGLVLKGFAIKKRDIPEKANPTALMPITANDSDATDREKKFLEELIEQSSQLFGEITPQESQLYLTFQIANEVKKDAKCIEQIDKNSREQALKGEMNNVVRQQVVSAMNNQNVNARTLLKDSDNMDKFIGMVHDIIKHGDDAKLSALLGKMGL</sequence>
<dbReference type="PANTHER" id="PTHR42927:SF1">
    <property type="entry name" value="HELICASE SUPERFAMILY 1 AND 2 DOMAIN-CONTAINING PROTEIN"/>
    <property type="match status" value="1"/>
</dbReference>
<dbReference type="InterPro" id="IPR040980">
    <property type="entry name" value="SWI2_SNF2"/>
</dbReference>
<protein>
    <submittedName>
        <fullName evidence="3">Type I restriction endonuclease subunit R</fullName>
    </submittedName>
</protein>
<evidence type="ECO:0000256" key="1">
    <source>
        <dbReference type="SAM" id="MobiDB-lite"/>
    </source>
</evidence>
<dbReference type="Proteomes" id="UP000649232">
    <property type="component" value="Unassembled WGS sequence"/>
</dbReference>
<comment type="caution">
    <text evidence="3">The sequence shown here is derived from an EMBL/GenBank/DDBJ whole genome shotgun (WGS) entry which is preliminary data.</text>
</comment>
<name>A0ABS0WAQ8_9ALTE</name>
<dbReference type="Gene3D" id="3.90.1570.50">
    <property type="match status" value="1"/>
</dbReference>
<dbReference type="InterPro" id="IPR055180">
    <property type="entry name" value="HsdR_RecA-like_helicase_dom_2"/>
</dbReference>
<feature type="domain" description="Helicase ATP-binding" evidence="2">
    <location>
        <begin position="281"/>
        <end position="516"/>
    </location>
</feature>
<dbReference type="SUPFAM" id="SSF52540">
    <property type="entry name" value="P-loop containing nucleoside triphosphate hydrolases"/>
    <property type="match status" value="1"/>
</dbReference>
<dbReference type="GO" id="GO:0004519">
    <property type="term" value="F:endonuclease activity"/>
    <property type="evidence" value="ECO:0007669"/>
    <property type="project" value="UniProtKB-KW"/>
</dbReference>